<reference evidence="3 4" key="1">
    <citation type="submission" date="2016-07" db="EMBL/GenBank/DDBJ databases">
        <title>Pervasive Adenine N6-methylation of Active Genes in Fungi.</title>
        <authorList>
            <consortium name="DOE Joint Genome Institute"/>
            <person name="Mondo S.J."/>
            <person name="Dannebaum R.O."/>
            <person name="Kuo R.C."/>
            <person name="Labutti K."/>
            <person name="Haridas S."/>
            <person name="Kuo A."/>
            <person name="Salamov A."/>
            <person name="Ahrendt S.R."/>
            <person name="Lipzen A."/>
            <person name="Sullivan W."/>
            <person name="Andreopoulos W.B."/>
            <person name="Clum A."/>
            <person name="Lindquist E."/>
            <person name="Daum C."/>
            <person name="Ramamoorthy G.K."/>
            <person name="Gryganskyi A."/>
            <person name="Culley D."/>
            <person name="Magnuson J.K."/>
            <person name="James T.Y."/>
            <person name="O'Malley M.A."/>
            <person name="Stajich J.E."/>
            <person name="Spatafora J.W."/>
            <person name="Visel A."/>
            <person name="Grigoriev I.V."/>
        </authorList>
    </citation>
    <scope>NUCLEOTIDE SEQUENCE [LARGE SCALE GENOMIC DNA]</scope>
    <source>
        <strain evidence="3 4">NRRL 3301</strain>
    </source>
</reference>
<dbReference type="PANTHER" id="PTHR16861">
    <property type="entry name" value="GLYCOPROTEIN 38"/>
    <property type="match status" value="1"/>
</dbReference>
<sequence>MSLATSSSSSSTASFQLVTSPSAIFSQTIPGLSAPNGLASAGLQLVYDGVSNAYIVNTTHVMWLPFGSPSSSSGPDGTPSTTSSSGATVTASSTDNGSTSDNGPVASGGFGHATFQRRQAPVLASNIFSLNPPLQSLGSAVYNAAEKTIVVASVDGTKIESISLSNKANVLNVLPAPGTLNPPVQAWLQTNPGGVVYLPGGPSSQTLKSSPWSSITGGSSTPSSTTAAGPDQPNGNHQGASLSSGAIAGIVVGIVVFVAVVIGAVMFLSRRRHRRAMTHSQSHHQLVEREDVKNKEIQGNNGQANYCSLARHDDVETDPATAVTKALLAGLVQSGQIHLVDIHAVDVNSFDPMHGIPTLASTQGRRSLKKNE</sequence>
<comment type="caution">
    <text evidence="3">The sequence shown here is derived from an EMBL/GenBank/DDBJ whole genome shotgun (WGS) entry which is preliminary data.</text>
</comment>
<dbReference type="EMBL" id="MCGT01000027">
    <property type="protein sequence ID" value="ORX49093.1"/>
    <property type="molecule type" value="Genomic_DNA"/>
</dbReference>
<feature type="compositionally biased region" description="Low complexity" evidence="1">
    <location>
        <begin position="209"/>
        <end position="230"/>
    </location>
</feature>
<evidence type="ECO:0000313" key="3">
    <source>
        <dbReference type="EMBL" id="ORX49093.1"/>
    </source>
</evidence>
<protein>
    <submittedName>
        <fullName evidence="3">Uncharacterized protein</fullName>
    </submittedName>
</protein>
<evidence type="ECO:0000313" key="4">
    <source>
        <dbReference type="Proteomes" id="UP000242146"/>
    </source>
</evidence>
<proteinExistence type="predicted"/>
<evidence type="ECO:0000256" key="1">
    <source>
        <dbReference type="SAM" id="MobiDB-lite"/>
    </source>
</evidence>
<evidence type="ECO:0000256" key="2">
    <source>
        <dbReference type="SAM" id="Phobius"/>
    </source>
</evidence>
<feature type="region of interest" description="Disordered" evidence="1">
    <location>
        <begin position="207"/>
        <end position="239"/>
    </location>
</feature>
<keyword evidence="2" id="KW-0472">Membrane</keyword>
<dbReference type="PANTHER" id="PTHR16861:SF4">
    <property type="entry name" value="SH3 DOMAIN PROTEIN (AFU_ORTHOLOGUE AFUA_1G13610)"/>
    <property type="match status" value="1"/>
</dbReference>
<feature type="region of interest" description="Disordered" evidence="1">
    <location>
        <begin position="69"/>
        <end position="111"/>
    </location>
</feature>
<accession>A0A1X2GAG2</accession>
<keyword evidence="2" id="KW-1133">Transmembrane helix</keyword>
<gene>
    <name evidence="3" type="ORF">DM01DRAFT_1109206</name>
</gene>
<feature type="transmembrane region" description="Helical" evidence="2">
    <location>
        <begin position="246"/>
        <end position="268"/>
    </location>
</feature>
<dbReference type="Proteomes" id="UP000242146">
    <property type="component" value="Unassembled WGS sequence"/>
</dbReference>
<name>A0A1X2GAG2_9FUNG</name>
<dbReference type="AlphaFoldDB" id="A0A1X2GAG2"/>
<feature type="compositionally biased region" description="Low complexity" evidence="1">
    <location>
        <begin position="69"/>
        <end position="95"/>
    </location>
</feature>
<keyword evidence="2" id="KW-0812">Transmembrane</keyword>
<keyword evidence="4" id="KW-1185">Reference proteome</keyword>
<organism evidence="3 4">
    <name type="scientific">Hesseltinella vesiculosa</name>
    <dbReference type="NCBI Taxonomy" id="101127"/>
    <lineage>
        <taxon>Eukaryota</taxon>
        <taxon>Fungi</taxon>
        <taxon>Fungi incertae sedis</taxon>
        <taxon>Mucoromycota</taxon>
        <taxon>Mucoromycotina</taxon>
        <taxon>Mucoromycetes</taxon>
        <taxon>Mucorales</taxon>
        <taxon>Cunninghamellaceae</taxon>
        <taxon>Hesseltinella</taxon>
    </lineage>
</organism>